<dbReference type="SMART" id="SM01284">
    <property type="entry name" value="ECSIT_Cterm"/>
    <property type="match status" value="1"/>
</dbReference>
<name>A0A3P8PZY2_ASTCA</name>
<dbReference type="PANTHER" id="PTHR13113:SF1">
    <property type="entry name" value="EVOLUTIONARILY CONSERVED SIGNALING INTERMEDIATE IN TOLL PATHWAY, MITOCHONDRIAL"/>
    <property type="match status" value="1"/>
</dbReference>
<dbReference type="GeneTree" id="ENSGT00390000005147"/>
<dbReference type="STRING" id="8154.ENSACLP00000022434"/>
<evidence type="ECO:0000256" key="8">
    <source>
        <dbReference type="ARBA" id="ARBA00022859"/>
    </source>
</evidence>
<evidence type="ECO:0000256" key="6">
    <source>
        <dbReference type="ARBA" id="ARBA00022490"/>
    </source>
</evidence>
<keyword evidence="7" id="KW-0399">Innate immunity</keyword>
<dbReference type="InterPro" id="IPR029342">
    <property type="entry name" value="ECIST_C"/>
</dbReference>
<evidence type="ECO:0000256" key="7">
    <source>
        <dbReference type="ARBA" id="ARBA00022588"/>
    </source>
</evidence>
<comment type="subcellular location">
    <subcellularLocation>
        <location evidence="3">Cytoplasm</location>
    </subcellularLocation>
    <subcellularLocation>
        <location evidence="2">Mitochondrion</location>
    </subcellularLocation>
    <subcellularLocation>
        <location evidence="1">Nucleus</location>
    </subcellularLocation>
</comment>
<evidence type="ECO:0000256" key="2">
    <source>
        <dbReference type="ARBA" id="ARBA00004173"/>
    </source>
</evidence>
<reference evidence="14" key="2">
    <citation type="submission" date="2025-08" db="UniProtKB">
        <authorList>
            <consortium name="Ensembl"/>
        </authorList>
    </citation>
    <scope>IDENTIFICATION</scope>
</reference>
<feature type="region of interest" description="Disordered" evidence="12">
    <location>
        <begin position="62"/>
        <end position="81"/>
    </location>
</feature>
<dbReference type="Pfam" id="PF14784">
    <property type="entry name" value="ECSIT_C"/>
    <property type="match status" value="1"/>
</dbReference>
<organism evidence="14 15">
    <name type="scientific">Astatotilapia calliptera</name>
    <name type="common">Eastern happy</name>
    <name type="synonym">Chromis callipterus</name>
    <dbReference type="NCBI Taxonomy" id="8154"/>
    <lineage>
        <taxon>Eukaryota</taxon>
        <taxon>Metazoa</taxon>
        <taxon>Chordata</taxon>
        <taxon>Craniata</taxon>
        <taxon>Vertebrata</taxon>
        <taxon>Euteleostomi</taxon>
        <taxon>Actinopterygii</taxon>
        <taxon>Neopterygii</taxon>
        <taxon>Teleostei</taxon>
        <taxon>Neoteleostei</taxon>
        <taxon>Acanthomorphata</taxon>
        <taxon>Ovalentaria</taxon>
        <taxon>Cichlomorphae</taxon>
        <taxon>Cichliformes</taxon>
        <taxon>Cichlidae</taxon>
        <taxon>African cichlids</taxon>
        <taxon>Pseudocrenilabrinae</taxon>
        <taxon>Haplochromini</taxon>
        <taxon>Astatotilapia</taxon>
    </lineage>
</organism>
<evidence type="ECO:0000256" key="3">
    <source>
        <dbReference type="ARBA" id="ARBA00004496"/>
    </source>
</evidence>
<evidence type="ECO:0000256" key="4">
    <source>
        <dbReference type="ARBA" id="ARBA00007674"/>
    </source>
</evidence>
<reference evidence="14" key="3">
    <citation type="submission" date="2025-09" db="UniProtKB">
        <authorList>
            <consortium name="Ensembl"/>
        </authorList>
    </citation>
    <scope>IDENTIFICATION</scope>
</reference>
<dbReference type="Proteomes" id="UP000265100">
    <property type="component" value="Chromosome 3"/>
</dbReference>
<protein>
    <recommendedName>
        <fullName evidence="5">Evolutionarily conserved signaling intermediate in Toll pathway, mitochondrial</fullName>
    </recommendedName>
</protein>
<comment type="similarity">
    <text evidence="4">Belongs to the ECSIT family.</text>
</comment>
<proteinExistence type="inferred from homology"/>
<dbReference type="InterPro" id="IPR046448">
    <property type="entry name" value="ECSIT_N"/>
</dbReference>
<evidence type="ECO:0000256" key="10">
    <source>
        <dbReference type="ARBA" id="ARBA00023128"/>
    </source>
</evidence>
<dbReference type="Pfam" id="PF06239">
    <property type="entry name" value="ECSIT_N"/>
    <property type="match status" value="1"/>
</dbReference>
<evidence type="ECO:0000313" key="15">
    <source>
        <dbReference type="Proteomes" id="UP000265100"/>
    </source>
</evidence>
<dbReference type="GO" id="GO:0005634">
    <property type="term" value="C:nucleus"/>
    <property type="evidence" value="ECO:0007669"/>
    <property type="project" value="UniProtKB-SubCell"/>
</dbReference>
<dbReference type="Ensembl" id="ENSACLT00000022957.2">
    <property type="protein sequence ID" value="ENSACLP00000022434.2"/>
    <property type="gene ID" value="ENSACLG00000015215.2"/>
</dbReference>
<evidence type="ECO:0000256" key="9">
    <source>
        <dbReference type="ARBA" id="ARBA00022946"/>
    </source>
</evidence>
<dbReference type="Bgee" id="ENSACLG00000015215">
    <property type="expression patterns" value="Expressed in testis and 8 other cell types or tissues"/>
</dbReference>
<evidence type="ECO:0000256" key="11">
    <source>
        <dbReference type="ARBA" id="ARBA00023242"/>
    </source>
</evidence>
<evidence type="ECO:0000259" key="13">
    <source>
        <dbReference type="SMART" id="SM01284"/>
    </source>
</evidence>
<dbReference type="Gene3D" id="1.25.40.10">
    <property type="entry name" value="Tetratricopeptide repeat domain"/>
    <property type="match status" value="1"/>
</dbReference>
<keyword evidence="15" id="KW-1185">Reference proteome</keyword>
<evidence type="ECO:0000313" key="14">
    <source>
        <dbReference type="Ensembl" id="ENSACLP00000022434.2"/>
    </source>
</evidence>
<dbReference type="OrthoDB" id="10064298at2759"/>
<evidence type="ECO:0000256" key="12">
    <source>
        <dbReference type="SAM" id="MobiDB-lite"/>
    </source>
</evidence>
<dbReference type="AlphaFoldDB" id="A0A3P8PZY2"/>
<keyword evidence="10" id="KW-0496">Mitochondrion</keyword>
<keyword evidence="6" id="KW-0963">Cytoplasm</keyword>
<gene>
    <name evidence="14" type="primary">ECSIT</name>
</gene>
<dbReference type="OMA" id="GPFHIWL"/>
<keyword evidence="11" id="KW-0539">Nucleus</keyword>
<dbReference type="InterPro" id="IPR011990">
    <property type="entry name" value="TPR-like_helical_dom_sf"/>
</dbReference>
<keyword evidence="9" id="KW-0809">Transit peptide</keyword>
<keyword evidence="8" id="KW-0391">Immunity</keyword>
<feature type="region of interest" description="Disordered" evidence="12">
    <location>
        <begin position="403"/>
        <end position="447"/>
    </location>
</feature>
<feature type="compositionally biased region" description="Acidic residues" evidence="12">
    <location>
        <begin position="426"/>
        <end position="436"/>
    </location>
</feature>
<evidence type="ECO:0000256" key="1">
    <source>
        <dbReference type="ARBA" id="ARBA00004123"/>
    </source>
</evidence>
<sequence length="447" mass="50622">MKGSRCLHQLKSLRLLSHAGRRLPPPAAAAAAGDNGALFRLHSSSLLGGSQCPQREVLRHFHSSPARTKSQPARFVQEEDKTRDKSLVAHDDLFEQVAKETKTKATFNKVIDVYTKRDIRRRGHVEFIYAALKKMPEFGVEKDLTVYNKLLDVFPKEVFVPQNFIQRMFNHYPRQQECGVQLLEQMESYGIMPNTETKVLLVQIFGEKTHPMRKYQRIMYWFPKFMHANPFPIPKQLPEDPVDLARFSLTRMANDWDAKVTVYQLPCTDITDSGAEVTLPHIVGIQSPSQMEALAKHNPCRPVFVEGPFPLWMRKTCVYYYVLRADPAPPEEKLDLDLDRDLGDDESFDVEDLDDGPVFAMCMTSQGDQATLNQWISGLQQSNPILGQIPTLFRLGAGPRELQGVGDTDSASGTWFSSHAHKEEADPGEDGEAVVEEEPRRSQGVKQ</sequence>
<accession>A0A3P8PZY2</accession>
<dbReference type="GO" id="GO:0005739">
    <property type="term" value="C:mitochondrion"/>
    <property type="evidence" value="ECO:0007669"/>
    <property type="project" value="UniProtKB-SubCell"/>
</dbReference>
<dbReference type="GO" id="GO:0045087">
    <property type="term" value="P:innate immune response"/>
    <property type="evidence" value="ECO:0007669"/>
    <property type="project" value="UniProtKB-KW"/>
</dbReference>
<dbReference type="GO" id="GO:0007178">
    <property type="term" value="P:cell surface receptor protein serine/threonine kinase signaling pathway"/>
    <property type="evidence" value="ECO:0007669"/>
    <property type="project" value="TreeGrafter"/>
</dbReference>
<feature type="domain" description="ECSIT C-terminal" evidence="13">
    <location>
        <begin position="287"/>
        <end position="396"/>
    </location>
</feature>
<dbReference type="InterPro" id="IPR010418">
    <property type="entry name" value="ECSIT"/>
</dbReference>
<evidence type="ECO:0000256" key="5">
    <source>
        <dbReference type="ARBA" id="ARBA00019998"/>
    </source>
</evidence>
<reference evidence="14" key="1">
    <citation type="submission" date="2018-05" db="EMBL/GenBank/DDBJ databases">
        <authorList>
            <person name="Datahose"/>
        </authorList>
    </citation>
    <scope>NUCLEOTIDE SEQUENCE</scope>
</reference>
<dbReference type="PANTHER" id="PTHR13113">
    <property type="entry name" value="ECSIT EVOLUTIONARILY CONSERVED SIGNALING INTERMEDIATE IN TOLL PATHWAYS"/>
    <property type="match status" value="1"/>
</dbReference>